<dbReference type="PhylomeDB" id="B6QKX2"/>
<dbReference type="HOGENOM" id="CLU_154736_1_0_1"/>
<gene>
    <name evidence="2" type="ORF">PMAA_055450</name>
</gene>
<organism evidence="2 3">
    <name type="scientific">Talaromyces marneffei (strain ATCC 18224 / CBS 334.59 / QM 7333)</name>
    <name type="common">Penicillium marneffei</name>
    <dbReference type="NCBI Taxonomy" id="441960"/>
    <lineage>
        <taxon>Eukaryota</taxon>
        <taxon>Fungi</taxon>
        <taxon>Dikarya</taxon>
        <taxon>Ascomycota</taxon>
        <taxon>Pezizomycotina</taxon>
        <taxon>Eurotiomycetes</taxon>
        <taxon>Eurotiomycetidae</taxon>
        <taxon>Eurotiales</taxon>
        <taxon>Trichocomaceae</taxon>
        <taxon>Talaromyces</taxon>
        <taxon>Talaromyces sect. Talaromyces</taxon>
    </lineage>
</organism>
<keyword evidence="3" id="KW-1185">Reference proteome</keyword>
<feature type="compositionally biased region" description="Polar residues" evidence="1">
    <location>
        <begin position="28"/>
        <end position="39"/>
    </location>
</feature>
<accession>B6QKX2</accession>
<dbReference type="Proteomes" id="UP000001294">
    <property type="component" value="Unassembled WGS sequence"/>
</dbReference>
<dbReference type="EMBL" id="DS995903">
    <property type="protein sequence ID" value="EEA21749.1"/>
    <property type="molecule type" value="Genomic_DNA"/>
</dbReference>
<protein>
    <submittedName>
        <fullName evidence="2">Uncharacterized protein</fullName>
    </submittedName>
</protein>
<dbReference type="AlphaFoldDB" id="B6QKX2"/>
<feature type="compositionally biased region" description="Basic and acidic residues" evidence="1">
    <location>
        <begin position="73"/>
        <end position="84"/>
    </location>
</feature>
<feature type="compositionally biased region" description="Basic and acidic residues" evidence="1">
    <location>
        <begin position="91"/>
        <end position="105"/>
    </location>
</feature>
<evidence type="ECO:0000313" key="2">
    <source>
        <dbReference type="EMBL" id="EEA21749.1"/>
    </source>
</evidence>
<dbReference type="VEuPathDB" id="FungiDB:PMAA_055450"/>
<proteinExistence type="predicted"/>
<feature type="region of interest" description="Disordered" evidence="1">
    <location>
        <begin position="1"/>
        <end position="115"/>
    </location>
</feature>
<reference evidence="3" key="1">
    <citation type="journal article" date="2015" name="Genome Announc.">
        <title>Genome sequence of the AIDS-associated pathogen Penicillium marneffei (ATCC18224) and its near taxonomic relative Talaromyces stipitatus (ATCC10500).</title>
        <authorList>
            <person name="Nierman W.C."/>
            <person name="Fedorova-Abrams N.D."/>
            <person name="Andrianopoulos A."/>
        </authorList>
    </citation>
    <scope>NUCLEOTIDE SEQUENCE [LARGE SCALE GENOMIC DNA]</scope>
    <source>
        <strain evidence="3">ATCC 18224 / CBS 334.59 / QM 7333</strain>
    </source>
</reference>
<dbReference type="OrthoDB" id="3359339at2759"/>
<sequence>MSDLTDIAYQAQQDLNSHQKKHGVGHQGLSTEESGVNENVTRDFPGAGVRYGEMASHGGSGSRKIPPEEGGDYDARGRMTEAKDFQGTGGPEDKMRIVQERRPGDDAVPVQRTNY</sequence>
<evidence type="ECO:0000256" key="1">
    <source>
        <dbReference type="SAM" id="MobiDB-lite"/>
    </source>
</evidence>
<name>B6QKX2_TALMQ</name>
<evidence type="ECO:0000313" key="3">
    <source>
        <dbReference type="Proteomes" id="UP000001294"/>
    </source>
</evidence>